<reference evidence="1 2" key="1">
    <citation type="submission" date="2019-02" db="EMBL/GenBank/DDBJ databases">
        <title>Draft genome sequence of Arthrospira platensis NIES-3787.</title>
        <authorList>
            <person name="Yamaguchi H."/>
            <person name="Suzuki S."/>
            <person name="Kawachi M."/>
        </authorList>
    </citation>
    <scope>NUCLEOTIDE SEQUENCE [LARGE SCALE GENOMIC DNA]</scope>
    <source>
        <strain evidence="1 2">NIES-3787</strain>
    </source>
</reference>
<sequence length="58" mass="6570">MSFLRPRVPLIPLVSPGKGEVWVKISSGIYVKGTVWIKVNEIYQKGTMYIKVNGLYQS</sequence>
<evidence type="ECO:0000313" key="2">
    <source>
        <dbReference type="Proteomes" id="UP000438874"/>
    </source>
</evidence>
<evidence type="ECO:0000313" key="1">
    <source>
        <dbReference type="EMBL" id="GCL48256.1"/>
    </source>
</evidence>
<dbReference type="Proteomes" id="UP000438874">
    <property type="component" value="Unassembled WGS sequence"/>
</dbReference>
<gene>
    <name evidence="1" type="ORF">NIES3787_39720</name>
</gene>
<comment type="caution">
    <text evidence="1">The sequence shown here is derived from an EMBL/GenBank/DDBJ whole genome shotgun (WGS) entry which is preliminary data.</text>
</comment>
<dbReference type="EMBL" id="BJCH01000098">
    <property type="protein sequence ID" value="GCL48256.1"/>
    <property type="molecule type" value="Genomic_DNA"/>
</dbReference>
<name>A0A6H9GPG0_MICAE</name>
<organism evidence="1 2">
    <name type="scientific">Microcystis aeruginosa NIES-3787</name>
    <dbReference type="NCBI Taxonomy" id="2517782"/>
    <lineage>
        <taxon>Bacteria</taxon>
        <taxon>Bacillati</taxon>
        <taxon>Cyanobacteriota</taxon>
        <taxon>Cyanophyceae</taxon>
        <taxon>Oscillatoriophycideae</taxon>
        <taxon>Chroococcales</taxon>
        <taxon>Microcystaceae</taxon>
        <taxon>Microcystis</taxon>
    </lineage>
</organism>
<accession>A0A6H9GPG0</accession>
<proteinExistence type="predicted"/>
<protein>
    <submittedName>
        <fullName evidence="1">Uncharacterized protein</fullName>
    </submittedName>
</protein>
<dbReference type="AlphaFoldDB" id="A0A6H9GPG0"/>
<dbReference type="RefSeq" id="WP_159250649.1">
    <property type="nucleotide sequence ID" value="NZ_BJCH01000098.1"/>
</dbReference>